<sequence>MIEDYRLDPNLAKIRIVLVETSHPGNIGAVARAMKNMGLSQLVLVNPKEYPSQVASARASSAADVLNDAKVVDSLEQALEGVQIAFGASARLRKVSWPQLDVRQTAKVALQTITADATAEVALVFGREDSGLSNAELDLCNYLSHIPSNPAYSSLNISAAVQVFAYECLMATEIKSVHSNGYRHQLATSDQLEGFYDHLYQALQDIEFLDPAKNARFMRRMRRLFNRAQLDVKEIDILRGVMSAAQRKVGLASKDDRDV</sequence>
<dbReference type="GO" id="GO:0003723">
    <property type="term" value="F:RNA binding"/>
    <property type="evidence" value="ECO:0007669"/>
    <property type="project" value="InterPro"/>
</dbReference>
<evidence type="ECO:0000313" key="7">
    <source>
        <dbReference type="EMBL" id="BBP46493.1"/>
    </source>
</evidence>
<protein>
    <recommendedName>
        <fullName evidence="5">tRNA (cytidine/uridine-2'-O-)-methyltransferase TrmJ</fullName>
        <ecNumber evidence="5">2.1.1.200</ecNumber>
    </recommendedName>
    <alternativeName>
        <fullName evidence="5">tRNA (cytidine(32)/uridine(32)-2'-O)-methyltransferase</fullName>
    </alternativeName>
    <alternativeName>
        <fullName evidence="5">tRNA Cm32/Um32 methyltransferase</fullName>
    </alternativeName>
</protein>
<dbReference type="NCBIfam" id="TIGR00050">
    <property type="entry name" value="rRNA_methyl_1"/>
    <property type="match status" value="1"/>
</dbReference>
<dbReference type="GO" id="GO:0005829">
    <property type="term" value="C:cytosol"/>
    <property type="evidence" value="ECO:0007669"/>
    <property type="project" value="TreeGrafter"/>
</dbReference>
<evidence type="ECO:0000256" key="1">
    <source>
        <dbReference type="ARBA" id="ARBA00007228"/>
    </source>
</evidence>
<keyword evidence="8" id="KW-1185">Reference proteome</keyword>
<gene>
    <name evidence="5 7" type="primary">trmJ</name>
    <name evidence="7" type="ORF">THMIRHAS_18660</name>
</gene>
<evidence type="ECO:0000256" key="2">
    <source>
        <dbReference type="ARBA" id="ARBA00022603"/>
    </source>
</evidence>
<dbReference type="InterPro" id="IPR029026">
    <property type="entry name" value="tRNA_m1G_MTases_N"/>
</dbReference>
<dbReference type="InterPro" id="IPR001537">
    <property type="entry name" value="SpoU_MeTrfase"/>
</dbReference>
<accession>A0A6F8PWH4</accession>
<dbReference type="EMBL" id="AP021889">
    <property type="protein sequence ID" value="BBP46493.1"/>
    <property type="molecule type" value="Genomic_DNA"/>
</dbReference>
<keyword evidence="3 7" id="KW-0808">Transferase</keyword>
<comment type="similarity">
    <text evidence="1">Belongs to the class IV-like SAM-binding methyltransferase superfamily. RNA methyltransferase TrmH family.</text>
</comment>
<evidence type="ECO:0000313" key="8">
    <source>
        <dbReference type="Proteomes" id="UP000501726"/>
    </source>
</evidence>
<dbReference type="Pfam" id="PF00588">
    <property type="entry name" value="SpoU_methylase"/>
    <property type="match status" value="1"/>
</dbReference>
<organism evidence="7 8">
    <name type="scientific">Thiosulfatimonas sediminis</name>
    <dbReference type="NCBI Taxonomy" id="2675054"/>
    <lineage>
        <taxon>Bacteria</taxon>
        <taxon>Pseudomonadati</taxon>
        <taxon>Pseudomonadota</taxon>
        <taxon>Gammaproteobacteria</taxon>
        <taxon>Thiotrichales</taxon>
        <taxon>Piscirickettsiaceae</taxon>
        <taxon>Thiosulfatimonas</taxon>
    </lineage>
</organism>
<dbReference type="Gene3D" id="1.10.8.590">
    <property type="match status" value="1"/>
</dbReference>
<dbReference type="SUPFAM" id="SSF75217">
    <property type="entry name" value="alpha/beta knot"/>
    <property type="match status" value="1"/>
</dbReference>
<dbReference type="PANTHER" id="PTHR42786">
    <property type="entry name" value="TRNA/RRNA METHYLTRANSFERASE"/>
    <property type="match status" value="1"/>
</dbReference>
<evidence type="ECO:0000256" key="5">
    <source>
        <dbReference type="RuleBase" id="RU362024"/>
    </source>
</evidence>
<keyword evidence="5" id="KW-0819">tRNA processing</keyword>
<dbReference type="FunFam" id="3.40.1280.10:FF:000006">
    <property type="entry name" value="Uncharacterized tRNA/rRNA methyltransferase HI_0380"/>
    <property type="match status" value="1"/>
</dbReference>
<reference evidence="8" key="1">
    <citation type="submission" date="2019-11" db="EMBL/GenBank/DDBJ databases">
        <title>Isolation and characterization of two novel species in the genus Thiomicrorhabdus.</title>
        <authorList>
            <person name="Mochizuki J."/>
            <person name="Kojima H."/>
            <person name="Fukui M."/>
        </authorList>
    </citation>
    <scope>NUCLEOTIDE SEQUENCE [LARGE SCALE GENOMIC DNA]</scope>
    <source>
        <strain evidence="8">aks77</strain>
    </source>
</reference>
<evidence type="ECO:0000256" key="4">
    <source>
        <dbReference type="ARBA" id="ARBA00022691"/>
    </source>
</evidence>
<dbReference type="Proteomes" id="UP000501726">
    <property type="component" value="Chromosome"/>
</dbReference>
<comment type="catalytic activity">
    <reaction evidence="5">
        <text>cytidine(32) in tRNA + S-adenosyl-L-methionine = 2'-O-methylcytidine(32) in tRNA + S-adenosyl-L-homocysteine + H(+)</text>
        <dbReference type="Rhea" id="RHEA:42932"/>
        <dbReference type="Rhea" id="RHEA-COMP:10288"/>
        <dbReference type="Rhea" id="RHEA-COMP:10289"/>
        <dbReference type="ChEBI" id="CHEBI:15378"/>
        <dbReference type="ChEBI" id="CHEBI:57856"/>
        <dbReference type="ChEBI" id="CHEBI:59789"/>
        <dbReference type="ChEBI" id="CHEBI:74495"/>
        <dbReference type="ChEBI" id="CHEBI:82748"/>
        <dbReference type="EC" id="2.1.1.200"/>
    </reaction>
</comment>
<dbReference type="InterPro" id="IPR004384">
    <property type="entry name" value="RNA_MeTrfase_TrmJ/LasT"/>
</dbReference>
<evidence type="ECO:0000256" key="3">
    <source>
        <dbReference type="ARBA" id="ARBA00022679"/>
    </source>
</evidence>
<dbReference type="EC" id="2.1.1.200" evidence="5"/>
<dbReference type="GO" id="GO:0002128">
    <property type="term" value="P:tRNA nucleoside ribose methylation"/>
    <property type="evidence" value="ECO:0007669"/>
    <property type="project" value="TreeGrafter"/>
</dbReference>
<keyword evidence="2 5" id="KW-0489">Methyltransferase</keyword>
<dbReference type="InterPro" id="IPR029028">
    <property type="entry name" value="Alpha/beta_knot_MTases"/>
</dbReference>
<dbReference type="PIRSF" id="PIRSF004808">
    <property type="entry name" value="LasT"/>
    <property type="match status" value="1"/>
</dbReference>
<dbReference type="AlphaFoldDB" id="A0A6F8PWH4"/>
<name>A0A6F8PWH4_9GAMM</name>
<evidence type="ECO:0000259" key="6">
    <source>
        <dbReference type="Pfam" id="PF00588"/>
    </source>
</evidence>
<dbReference type="GO" id="GO:0160206">
    <property type="term" value="F:tRNA (cytidine(32)/uridine(32)-2'-O)-methyltransferase activity"/>
    <property type="evidence" value="ECO:0007669"/>
    <property type="project" value="UniProtKB-EC"/>
</dbReference>
<keyword evidence="4 5" id="KW-0949">S-adenosyl-L-methionine</keyword>
<comment type="function">
    <text evidence="5">Catalyzes the formation of 2'O-methylated cytidine (Cm32) or 2'O-methylated uridine (Um32) at position 32 in tRNA.</text>
</comment>
<comment type="subcellular location">
    <subcellularLocation>
        <location evidence="5">Cytoplasm</location>
    </subcellularLocation>
</comment>
<dbReference type="Gene3D" id="3.40.1280.10">
    <property type="match status" value="1"/>
</dbReference>
<feature type="domain" description="tRNA/rRNA methyltransferase SpoU type" evidence="6">
    <location>
        <begin position="14"/>
        <end position="166"/>
    </location>
</feature>
<comment type="subunit">
    <text evidence="5">Homodimer.</text>
</comment>
<dbReference type="PANTHER" id="PTHR42786:SF2">
    <property type="entry name" value="TRNA (CYTIDINE_URIDINE-2'-O-)-METHYLTRANSFERASE TRMJ"/>
    <property type="match status" value="1"/>
</dbReference>
<dbReference type="KEGG" id="tse:THMIRHAS_18660"/>
<dbReference type="CDD" id="cd18093">
    <property type="entry name" value="SpoU-like_TrmJ"/>
    <property type="match status" value="1"/>
</dbReference>
<keyword evidence="5" id="KW-0963">Cytoplasm</keyword>
<comment type="catalytic activity">
    <reaction evidence="5">
        <text>uridine(32) in tRNA + S-adenosyl-L-methionine = 2'-O-methyluridine(32) in tRNA + S-adenosyl-L-homocysteine + H(+)</text>
        <dbReference type="Rhea" id="RHEA:42936"/>
        <dbReference type="Rhea" id="RHEA-COMP:10107"/>
        <dbReference type="Rhea" id="RHEA-COMP:10290"/>
        <dbReference type="ChEBI" id="CHEBI:15378"/>
        <dbReference type="ChEBI" id="CHEBI:57856"/>
        <dbReference type="ChEBI" id="CHEBI:59789"/>
        <dbReference type="ChEBI" id="CHEBI:65315"/>
        <dbReference type="ChEBI" id="CHEBI:74478"/>
        <dbReference type="EC" id="2.1.1.200"/>
    </reaction>
</comment>
<proteinExistence type="inferred from homology"/>